<feature type="non-terminal residue" evidence="1">
    <location>
        <position position="43"/>
    </location>
</feature>
<sequence length="43" mass="4923">MTLFDTDVFVEILIGNSRFVKRASEIPRDQQGVTIVTVEEVLR</sequence>
<dbReference type="EMBL" id="BARS01047517">
    <property type="protein sequence ID" value="GAG28377.1"/>
    <property type="molecule type" value="Genomic_DNA"/>
</dbReference>
<comment type="caution">
    <text evidence="1">The sequence shown here is derived from an EMBL/GenBank/DDBJ whole genome shotgun (WGS) entry which is preliminary data.</text>
</comment>
<accession>X0WYT1</accession>
<gene>
    <name evidence="1" type="ORF">S01H1_71361</name>
</gene>
<evidence type="ECO:0000313" key="1">
    <source>
        <dbReference type="EMBL" id="GAG28377.1"/>
    </source>
</evidence>
<organism evidence="1">
    <name type="scientific">marine sediment metagenome</name>
    <dbReference type="NCBI Taxonomy" id="412755"/>
    <lineage>
        <taxon>unclassified sequences</taxon>
        <taxon>metagenomes</taxon>
        <taxon>ecological metagenomes</taxon>
    </lineage>
</organism>
<evidence type="ECO:0008006" key="2">
    <source>
        <dbReference type="Google" id="ProtNLM"/>
    </source>
</evidence>
<protein>
    <recommendedName>
        <fullName evidence="2">PIN domain-containing protein</fullName>
    </recommendedName>
</protein>
<proteinExistence type="predicted"/>
<reference evidence="1" key="1">
    <citation type="journal article" date="2014" name="Front. Microbiol.">
        <title>High frequency of phylogenetically diverse reductive dehalogenase-homologous genes in deep subseafloor sedimentary metagenomes.</title>
        <authorList>
            <person name="Kawai M."/>
            <person name="Futagami T."/>
            <person name="Toyoda A."/>
            <person name="Takaki Y."/>
            <person name="Nishi S."/>
            <person name="Hori S."/>
            <person name="Arai W."/>
            <person name="Tsubouchi T."/>
            <person name="Morono Y."/>
            <person name="Uchiyama I."/>
            <person name="Ito T."/>
            <person name="Fujiyama A."/>
            <person name="Inagaki F."/>
            <person name="Takami H."/>
        </authorList>
    </citation>
    <scope>NUCLEOTIDE SEQUENCE</scope>
    <source>
        <strain evidence="1">Expedition CK06-06</strain>
    </source>
</reference>
<dbReference type="AlphaFoldDB" id="X0WYT1"/>
<name>X0WYT1_9ZZZZ</name>